<dbReference type="PROSITE" id="PS50279">
    <property type="entry name" value="BPTI_KUNITZ_2"/>
    <property type="match status" value="1"/>
</dbReference>
<sequence>MNLLSWVILICILSGLCLGQKQPICRSEPNVAGTCEQQIKGYTYEVRRNRCKKFRVKACKVTGNFFLSKDACNAKCKDSRRSGENGIFEFWTRAMSQFQQMFSCLIRLARF</sequence>
<feature type="chain" id="PRO_5006266573" description="BPTI/Kunitz inhibitor domain-containing protein" evidence="1">
    <location>
        <begin position="20"/>
        <end position="111"/>
    </location>
</feature>
<feature type="domain" description="BPTI/Kunitz inhibitor" evidence="2">
    <location>
        <begin position="25"/>
        <end position="76"/>
    </location>
</feature>
<keyword evidence="1" id="KW-0732">Signal</keyword>
<dbReference type="InterPro" id="IPR036880">
    <property type="entry name" value="Kunitz_BPTI_sf"/>
</dbReference>
<gene>
    <name evidence="3" type="primary">Dere\GG26499</name>
    <name evidence="3" type="synonym">GG26499</name>
    <name evidence="3" type="ORF">Dere_GG26499</name>
</gene>
<proteinExistence type="predicted"/>
<dbReference type="EMBL" id="CH954177">
    <property type="protein sequence ID" value="KQS70054.1"/>
    <property type="molecule type" value="Genomic_DNA"/>
</dbReference>
<dbReference type="Pfam" id="PF00014">
    <property type="entry name" value="Kunitz_BPTI"/>
    <property type="match status" value="1"/>
</dbReference>
<reference evidence="3 4" key="1">
    <citation type="journal article" date="2007" name="Nature">
        <title>Evolution of genes and genomes on the Drosophila phylogeny.</title>
        <authorList>
            <consortium name="Drosophila 12 Genomes Consortium"/>
            <person name="Clark A.G."/>
            <person name="Eisen M.B."/>
            <person name="Smith D.R."/>
            <person name="Bergman C.M."/>
            <person name="Oliver B."/>
            <person name="Markow T.A."/>
            <person name="Kaufman T.C."/>
            <person name="Kellis M."/>
            <person name="Gelbart W."/>
            <person name="Iyer V.N."/>
            <person name="Pollard D.A."/>
            <person name="Sackton T.B."/>
            <person name="Larracuente A.M."/>
            <person name="Singh N.D."/>
            <person name="Abad J.P."/>
            <person name="Abt D.N."/>
            <person name="Adryan B."/>
            <person name="Aguade M."/>
            <person name="Akashi H."/>
            <person name="Anderson W.W."/>
            <person name="Aquadro C.F."/>
            <person name="Ardell D.H."/>
            <person name="Arguello R."/>
            <person name="Artieri C.G."/>
            <person name="Barbash D.A."/>
            <person name="Barker D."/>
            <person name="Barsanti P."/>
            <person name="Batterham P."/>
            <person name="Batzoglou S."/>
            <person name="Begun D."/>
            <person name="Bhutkar A."/>
            <person name="Blanco E."/>
            <person name="Bosak S.A."/>
            <person name="Bradley R.K."/>
            <person name="Brand A.D."/>
            <person name="Brent M.R."/>
            <person name="Brooks A.N."/>
            <person name="Brown R.H."/>
            <person name="Butlin R.K."/>
            <person name="Caggese C."/>
            <person name="Calvi B.R."/>
            <person name="Bernardo de Carvalho A."/>
            <person name="Caspi A."/>
            <person name="Castrezana S."/>
            <person name="Celniker S.E."/>
            <person name="Chang J.L."/>
            <person name="Chapple C."/>
            <person name="Chatterji S."/>
            <person name="Chinwalla A."/>
            <person name="Civetta A."/>
            <person name="Clifton S.W."/>
            <person name="Comeron J.M."/>
            <person name="Costello J.C."/>
            <person name="Coyne J.A."/>
            <person name="Daub J."/>
            <person name="David R.G."/>
            <person name="Delcher A.L."/>
            <person name="Delehaunty K."/>
            <person name="Do C.B."/>
            <person name="Ebling H."/>
            <person name="Edwards K."/>
            <person name="Eickbush T."/>
            <person name="Evans J.D."/>
            <person name="Filipski A."/>
            <person name="Findeiss S."/>
            <person name="Freyhult E."/>
            <person name="Fulton L."/>
            <person name="Fulton R."/>
            <person name="Garcia A.C."/>
            <person name="Gardiner A."/>
            <person name="Garfield D.A."/>
            <person name="Garvin B.E."/>
            <person name="Gibson G."/>
            <person name="Gilbert D."/>
            <person name="Gnerre S."/>
            <person name="Godfrey J."/>
            <person name="Good R."/>
            <person name="Gotea V."/>
            <person name="Gravely B."/>
            <person name="Greenberg A.J."/>
            <person name="Griffiths-Jones S."/>
            <person name="Gross S."/>
            <person name="Guigo R."/>
            <person name="Gustafson E.A."/>
            <person name="Haerty W."/>
            <person name="Hahn M.W."/>
            <person name="Halligan D.L."/>
            <person name="Halpern A.L."/>
            <person name="Halter G.M."/>
            <person name="Han M.V."/>
            <person name="Heger A."/>
            <person name="Hillier L."/>
            <person name="Hinrichs A.S."/>
            <person name="Holmes I."/>
            <person name="Hoskins R.A."/>
            <person name="Hubisz M.J."/>
            <person name="Hultmark D."/>
            <person name="Huntley M.A."/>
            <person name="Jaffe D.B."/>
            <person name="Jagadeeshan S."/>
            <person name="Jeck W.R."/>
            <person name="Johnson J."/>
            <person name="Jones C.D."/>
            <person name="Jordan W.C."/>
            <person name="Karpen G.H."/>
            <person name="Kataoka E."/>
            <person name="Keightley P.D."/>
            <person name="Kheradpour P."/>
            <person name="Kirkness E.F."/>
            <person name="Koerich L.B."/>
            <person name="Kristiansen K."/>
            <person name="Kudrna D."/>
            <person name="Kulathinal R.J."/>
            <person name="Kumar S."/>
            <person name="Kwok R."/>
            <person name="Lander E."/>
            <person name="Langley C.H."/>
            <person name="Lapoint R."/>
            <person name="Lazzaro B.P."/>
            <person name="Lee S.J."/>
            <person name="Levesque L."/>
            <person name="Li R."/>
            <person name="Lin C.F."/>
            <person name="Lin M.F."/>
            <person name="Lindblad-Toh K."/>
            <person name="Llopart A."/>
            <person name="Long M."/>
            <person name="Low L."/>
            <person name="Lozovsky E."/>
            <person name="Lu J."/>
            <person name="Luo M."/>
            <person name="Machado C.A."/>
            <person name="Makalowski W."/>
            <person name="Marzo M."/>
            <person name="Matsuda M."/>
            <person name="Matzkin L."/>
            <person name="McAllister B."/>
            <person name="McBride C.S."/>
            <person name="McKernan B."/>
            <person name="McKernan K."/>
            <person name="Mendez-Lago M."/>
            <person name="Minx P."/>
            <person name="Mollenhauer M.U."/>
            <person name="Montooth K."/>
            <person name="Mount S.M."/>
            <person name="Mu X."/>
            <person name="Myers E."/>
            <person name="Negre B."/>
            <person name="Newfeld S."/>
            <person name="Nielsen R."/>
            <person name="Noor M.A."/>
            <person name="O'Grady P."/>
            <person name="Pachter L."/>
            <person name="Papaceit M."/>
            <person name="Parisi M.J."/>
            <person name="Parisi M."/>
            <person name="Parts L."/>
            <person name="Pedersen J.S."/>
            <person name="Pesole G."/>
            <person name="Phillippy A.M."/>
            <person name="Ponting C.P."/>
            <person name="Pop M."/>
            <person name="Porcelli D."/>
            <person name="Powell J.R."/>
            <person name="Prohaska S."/>
            <person name="Pruitt K."/>
            <person name="Puig M."/>
            <person name="Quesneville H."/>
            <person name="Ram K.R."/>
            <person name="Rand D."/>
            <person name="Rasmussen M.D."/>
            <person name="Reed L.K."/>
            <person name="Reenan R."/>
            <person name="Reily A."/>
            <person name="Remington K.A."/>
            <person name="Rieger T.T."/>
            <person name="Ritchie M.G."/>
            <person name="Robin C."/>
            <person name="Rogers Y.H."/>
            <person name="Rohde C."/>
            <person name="Rozas J."/>
            <person name="Rubenfield M.J."/>
            <person name="Ruiz A."/>
            <person name="Russo S."/>
            <person name="Salzberg S.L."/>
            <person name="Sanchez-Gracia A."/>
            <person name="Saranga D.J."/>
            <person name="Sato H."/>
            <person name="Schaeffer S.W."/>
            <person name="Schatz M.C."/>
            <person name="Schlenke T."/>
            <person name="Schwartz R."/>
            <person name="Segarra C."/>
            <person name="Singh R.S."/>
            <person name="Sirot L."/>
            <person name="Sirota M."/>
            <person name="Sisneros N.B."/>
            <person name="Smith C.D."/>
            <person name="Smith T.F."/>
            <person name="Spieth J."/>
            <person name="Stage D.E."/>
            <person name="Stark A."/>
            <person name="Stephan W."/>
            <person name="Strausberg R.L."/>
            <person name="Strempel S."/>
            <person name="Sturgill D."/>
            <person name="Sutton G."/>
            <person name="Sutton G.G."/>
            <person name="Tao W."/>
            <person name="Teichmann S."/>
            <person name="Tobari Y.N."/>
            <person name="Tomimura Y."/>
            <person name="Tsolas J.M."/>
            <person name="Valente V.L."/>
            <person name="Venter E."/>
            <person name="Venter J.C."/>
            <person name="Vicario S."/>
            <person name="Vieira F.G."/>
            <person name="Vilella A.J."/>
            <person name="Villasante A."/>
            <person name="Walenz B."/>
            <person name="Wang J."/>
            <person name="Wasserman M."/>
            <person name="Watts T."/>
            <person name="Wilson D."/>
            <person name="Wilson R.K."/>
            <person name="Wing R.A."/>
            <person name="Wolfner M.F."/>
            <person name="Wong A."/>
            <person name="Wong G.K."/>
            <person name="Wu C.I."/>
            <person name="Wu G."/>
            <person name="Yamamoto D."/>
            <person name="Yang H.P."/>
            <person name="Yang S.P."/>
            <person name="Yorke J.A."/>
            <person name="Yoshida K."/>
            <person name="Zdobnov E."/>
            <person name="Zhang P."/>
            <person name="Zhang Y."/>
            <person name="Zimin A.V."/>
            <person name="Baldwin J."/>
            <person name="Abdouelleil A."/>
            <person name="Abdulkadir J."/>
            <person name="Abebe A."/>
            <person name="Abera B."/>
            <person name="Abreu J."/>
            <person name="Acer S.C."/>
            <person name="Aftuck L."/>
            <person name="Alexander A."/>
            <person name="An P."/>
            <person name="Anderson E."/>
            <person name="Anderson S."/>
            <person name="Arachi H."/>
            <person name="Azer M."/>
            <person name="Bachantsang P."/>
            <person name="Barry A."/>
            <person name="Bayul T."/>
            <person name="Berlin A."/>
            <person name="Bessette D."/>
            <person name="Bloom T."/>
            <person name="Blye J."/>
            <person name="Boguslavskiy L."/>
            <person name="Bonnet C."/>
            <person name="Boukhgalter B."/>
            <person name="Bourzgui I."/>
            <person name="Brown A."/>
            <person name="Cahill P."/>
            <person name="Channer S."/>
            <person name="Cheshatsang Y."/>
            <person name="Chuda L."/>
            <person name="Citroen M."/>
            <person name="Collymore A."/>
            <person name="Cooke P."/>
            <person name="Costello M."/>
            <person name="D'Aco K."/>
            <person name="Daza R."/>
            <person name="De Haan G."/>
            <person name="DeGray S."/>
            <person name="DeMaso C."/>
            <person name="Dhargay N."/>
            <person name="Dooley K."/>
            <person name="Dooley E."/>
            <person name="Doricent M."/>
            <person name="Dorje P."/>
            <person name="Dorjee K."/>
            <person name="Dupes A."/>
            <person name="Elong R."/>
            <person name="Falk J."/>
            <person name="Farina A."/>
            <person name="Faro S."/>
            <person name="Ferguson D."/>
            <person name="Fisher S."/>
            <person name="Foley C.D."/>
            <person name="Franke A."/>
            <person name="Friedrich D."/>
            <person name="Gadbois L."/>
            <person name="Gearin G."/>
            <person name="Gearin C.R."/>
            <person name="Giannoukos G."/>
            <person name="Goode T."/>
            <person name="Graham J."/>
            <person name="Grandbois E."/>
            <person name="Grewal S."/>
            <person name="Gyaltsen K."/>
            <person name="Hafez N."/>
            <person name="Hagos B."/>
            <person name="Hall J."/>
            <person name="Henson C."/>
            <person name="Hollinger A."/>
            <person name="Honan T."/>
            <person name="Huard M.D."/>
            <person name="Hughes L."/>
            <person name="Hurhula B."/>
            <person name="Husby M.E."/>
            <person name="Kamat A."/>
            <person name="Kanga B."/>
            <person name="Kashin S."/>
            <person name="Khazanovich D."/>
            <person name="Kisner P."/>
            <person name="Lance K."/>
            <person name="Lara M."/>
            <person name="Lee W."/>
            <person name="Lennon N."/>
            <person name="Letendre F."/>
            <person name="LeVine R."/>
            <person name="Lipovsky A."/>
            <person name="Liu X."/>
            <person name="Liu J."/>
            <person name="Liu S."/>
            <person name="Lokyitsang T."/>
            <person name="Lokyitsang Y."/>
            <person name="Lubonja R."/>
            <person name="Lui A."/>
            <person name="MacDonald P."/>
            <person name="Magnisalis V."/>
            <person name="Maru K."/>
            <person name="Matthews C."/>
            <person name="McCusker W."/>
            <person name="McDonough S."/>
            <person name="Mehta T."/>
            <person name="Meldrim J."/>
            <person name="Meneus L."/>
            <person name="Mihai O."/>
            <person name="Mihalev A."/>
            <person name="Mihova T."/>
            <person name="Mittelman R."/>
            <person name="Mlenga V."/>
            <person name="Montmayeur A."/>
            <person name="Mulrain L."/>
            <person name="Navidi A."/>
            <person name="Naylor J."/>
            <person name="Negash T."/>
            <person name="Nguyen T."/>
            <person name="Nguyen N."/>
            <person name="Nicol R."/>
            <person name="Norbu C."/>
            <person name="Norbu N."/>
            <person name="Novod N."/>
            <person name="O'Neill B."/>
            <person name="Osman S."/>
            <person name="Markiewicz E."/>
            <person name="Oyono O.L."/>
            <person name="Patti C."/>
            <person name="Phunkhang P."/>
            <person name="Pierre F."/>
            <person name="Priest M."/>
            <person name="Raghuraman S."/>
            <person name="Rege F."/>
            <person name="Reyes R."/>
            <person name="Rise C."/>
            <person name="Rogov P."/>
            <person name="Ross K."/>
            <person name="Ryan E."/>
            <person name="Settipalli S."/>
            <person name="Shea T."/>
            <person name="Sherpa N."/>
            <person name="Shi L."/>
            <person name="Shih D."/>
            <person name="Sparrow T."/>
            <person name="Spaulding J."/>
            <person name="Stalker J."/>
            <person name="Stange-Thomann N."/>
            <person name="Stavropoulos S."/>
            <person name="Stone C."/>
            <person name="Strader C."/>
            <person name="Tesfaye S."/>
            <person name="Thomson T."/>
            <person name="Thoulutsang Y."/>
            <person name="Thoulutsang D."/>
            <person name="Topham K."/>
            <person name="Topping I."/>
            <person name="Tsamla T."/>
            <person name="Vassiliev H."/>
            <person name="Vo A."/>
            <person name="Wangchuk T."/>
            <person name="Wangdi T."/>
            <person name="Weiand M."/>
            <person name="Wilkinson J."/>
            <person name="Wilson A."/>
            <person name="Yadav S."/>
            <person name="Young G."/>
            <person name="Yu Q."/>
            <person name="Zembek L."/>
            <person name="Zhong D."/>
            <person name="Zimmer A."/>
            <person name="Zwirko Z."/>
            <person name="Jaffe D.B."/>
            <person name="Alvarez P."/>
            <person name="Brockman W."/>
            <person name="Butler J."/>
            <person name="Chin C."/>
            <person name="Gnerre S."/>
            <person name="Grabherr M."/>
            <person name="Kleber M."/>
            <person name="Mauceli E."/>
            <person name="MacCallum I."/>
        </authorList>
    </citation>
    <scope>NUCLEOTIDE SEQUENCE [LARGE SCALE GENOMIC DNA]</scope>
    <source>
        <strain evidence="3 4">TSC#14021-0224.01</strain>
    </source>
</reference>
<evidence type="ECO:0000259" key="2">
    <source>
        <dbReference type="PROSITE" id="PS50279"/>
    </source>
</evidence>
<dbReference type="OrthoDB" id="7870287at2759"/>
<evidence type="ECO:0000256" key="1">
    <source>
        <dbReference type="SAM" id="SignalP"/>
    </source>
</evidence>
<dbReference type="SMART" id="SM00131">
    <property type="entry name" value="KU"/>
    <property type="match status" value="1"/>
</dbReference>
<dbReference type="InterPro" id="IPR002223">
    <property type="entry name" value="Kunitz_BPTI"/>
</dbReference>
<dbReference type="Gene3D" id="4.10.410.10">
    <property type="entry name" value="Pancreatic trypsin inhibitor Kunitz domain"/>
    <property type="match status" value="1"/>
</dbReference>
<evidence type="ECO:0000313" key="3">
    <source>
        <dbReference type="EMBL" id="KQS70054.1"/>
    </source>
</evidence>
<protein>
    <recommendedName>
        <fullName evidence="2">BPTI/Kunitz inhibitor domain-containing protein</fullName>
    </recommendedName>
</protein>
<organism evidence="3 4">
    <name type="scientific">Drosophila erecta</name>
    <name type="common">Fruit fly</name>
    <dbReference type="NCBI Taxonomy" id="7220"/>
    <lineage>
        <taxon>Eukaryota</taxon>
        <taxon>Metazoa</taxon>
        <taxon>Ecdysozoa</taxon>
        <taxon>Arthropoda</taxon>
        <taxon>Hexapoda</taxon>
        <taxon>Insecta</taxon>
        <taxon>Pterygota</taxon>
        <taxon>Neoptera</taxon>
        <taxon>Endopterygota</taxon>
        <taxon>Diptera</taxon>
        <taxon>Brachycera</taxon>
        <taxon>Muscomorpha</taxon>
        <taxon>Ephydroidea</taxon>
        <taxon>Drosophilidae</taxon>
        <taxon>Drosophila</taxon>
        <taxon>Sophophora</taxon>
    </lineage>
</organism>
<dbReference type="Proteomes" id="UP000008711">
    <property type="component" value="Unassembled WGS sequence"/>
</dbReference>
<name>A0A0Q5W920_DROER</name>
<feature type="signal peptide" evidence="1">
    <location>
        <begin position="1"/>
        <end position="19"/>
    </location>
</feature>
<dbReference type="AlphaFoldDB" id="A0A0Q5W920"/>
<evidence type="ECO:0000313" key="4">
    <source>
        <dbReference type="Proteomes" id="UP000008711"/>
    </source>
</evidence>
<dbReference type="GO" id="GO:0004867">
    <property type="term" value="F:serine-type endopeptidase inhibitor activity"/>
    <property type="evidence" value="ECO:0007669"/>
    <property type="project" value="InterPro"/>
</dbReference>
<keyword evidence="4" id="KW-1185">Reference proteome</keyword>
<accession>A0A0Q5W920</accession>
<dbReference type="SUPFAM" id="SSF57362">
    <property type="entry name" value="BPTI-like"/>
    <property type="match status" value="1"/>
</dbReference>
<reference evidence="3 4" key="2">
    <citation type="journal article" date="2008" name="Bioinformatics">
        <title>Assembly reconciliation.</title>
        <authorList>
            <person name="Zimin A.V."/>
            <person name="Smith D.R."/>
            <person name="Sutton G."/>
            <person name="Yorke J.A."/>
        </authorList>
    </citation>
    <scope>NUCLEOTIDE SEQUENCE [LARGE SCALE GENOMIC DNA]</scope>
    <source>
        <strain evidence="3 4">TSC#14021-0224.01</strain>
    </source>
</reference>